<dbReference type="Proteomes" id="UP000651837">
    <property type="component" value="Unassembled WGS sequence"/>
</dbReference>
<dbReference type="Gene3D" id="2.60.40.10">
    <property type="entry name" value="Immunoglobulins"/>
    <property type="match status" value="1"/>
</dbReference>
<protein>
    <recommendedName>
        <fullName evidence="3">Secreted protein (Por secretion system target)</fullName>
    </recommendedName>
</protein>
<dbReference type="RefSeq" id="WP_146197830.1">
    <property type="nucleotide sequence ID" value="NZ_JACWLN010000001.1"/>
</dbReference>
<organism evidence="1 2">
    <name type="scientific">Maribacter polysiphoniae</name>
    <dbReference type="NCBI Taxonomy" id="429344"/>
    <lineage>
        <taxon>Bacteria</taxon>
        <taxon>Pseudomonadati</taxon>
        <taxon>Bacteroidota</taxon>
        <taxon>Flavobacteriia</taxon>
        <taxon>Flavobacteriales</taxon>
        <taxon>Flavobacteriaceae</taxon>
        <taxon>Maribacter</taxon>
    </lineage>
</organism>
<evidence type="ECO:0008006" key="3">
    <source>
        <dbReference type="Google" id="ProtNLM"/>
    </source>
</evidence>
<evidence type="ECO:0000313" key="2">
    <source>
        <dbReference type="Proteomes" id="UP000651837"/>
    </source>
</evidence>
<dbReference type="InterPro" id="IPR013783">
    <property type="entry name" value="Ig-like_fold"/>
</dbReference>
<accession>A0ABR7VWZ3</accession>
<dbReference type="EMBL" id="JACWLN010000001">
    <property type="protein sequence ID" value="MBD1259657.1"/>
    <property type="molecule type" value="Genomic_DNA"/>
</dbReference>
<proteinExistence type="predicted"/>
<comment type="caution">
    <text evidence="1">The sequence shown here is derived from an EMBL/GenBank/DDBJ whole genome shotgun (WGS) entry which is preliminary data.</text>
</comment>
<sequence>MRQTIYIVWLVIMTQGCSPETPKLEAPSTQASLLLTKQTNYNAGDTITLRFKSNQKTGSALVVRNALGSSLLEPVMKEGLLEFQMPPDYSQKAGICRWEFVTPREKSISGTLQIAPNTTEETLIESYLGPRSITAGNIDFSMFVIVPTDIYDNTFADGTDITVKHQFKETIFENEIEIKNSMAWTKIGTTAKAGRILVTASCNHTDSKELTTLVYPSNAIDFTITSKRDHQYADGNQIITFSSSVITDQFNNIISDGTLVSFLIEDKTGNLLQTSGSTLNGIATAKLLHPVEEQTWKVTAYITGIAKSNTITIDFEAAVKDYTISFPEDKRTVFVGPIKSFMNQDIPDGLVIQLAIYNSQSQLLETKMTTSKNGLAKFRLPPDFFENGIYHLQIKSAGITKNITVVLK</sequence>
<name>A0ABR7VWZ3_9FLAO</name>
<dbReference type="PROSITE" id="PS51257">
    <property type="entry name" value="PROKAR_LIPOPROTEIN"/>
    <property type="match status" value="1"/>
</dbReference>
<reference evidence="1 2" key="1">
    <citation type="submission" date="2020-07" db="EMBL/GenBank/DDBJ databases">
        <title>The draft genome sequence of Maribacter polysiphoniae KCTC 22021.</title>
        <authorList>
            <person name="Mu L."/>
        </authorList>
    </citation>
    <scope>NUCLEOTIDE SEQUENCE [LARGE SCALE GENOMIC DNA]</scope>
    <source>
        <strain evidence="1 2">KCTC 22021</strain>
    </source>
</reference>
<evidence type="ECO:0000313" key="1">
    <source>
        <dbReference type="EMBL" id="MBD1259657.1"/>
    </source>
</evidence>
<keyword evidence="2" id="KW-1185">Reference proteome</keyword>
<gene>
    <name evidence="1" type="ORF">HZY62_03595</name>
</gene>